<keyword evidence="3 4" id="KW-0732">Signal</keyword>
<comment type="caution">
    <text evidence="6">The sequence shown here is derived from an EMBL/GenBank/DDBJ whole genome shotgun (WGS) entry which is preliminary data.</text>
</comment>
<reference evidence="6 7" key="1">
    <citation type="submission" date="2021-01" db="EMBL/GenBank/DDBJ databases">
        <title>Whole genome shotgun sequence of Actinoplanes couchii NBRC 106145.</title>
        <authorList>
            <person name="Komaki H."/>
            <person name="Tamura T."/>
        </authorList>
    </citation>
    <scope>NUCLEOTIDE SEQUENCE [LARGE SCALE GENOMIC DNA]</scope>
    <source>
        <strain evidence="6 7">NBRC 106145</strain>
    </source>
</reference>
<evidence type="ECO:0000313" key="6">
    <source>
        <dbReference type="EMBL" id="GID61462.1"/>
    </source>
</evidence>
<dbReference type="Gene3D" id="3.40.190.10">
    <property type="entry name" value="Periplasmic binding protein-like II"/>
    <property type="match status" value="2"/>
</dbReference>
<evidence type="ECO:0000256" key="1">
    <source>
        <dbReference type="ARBA" id="ARBA00004418"/>
    </source>
</evidence>
<feature type="domain" description="SsuA/THI5-like" evidence="5">
    <location>
        <begin position="39"/>
        <end position="248"/>
    </location>
</feature>
<dbReference type="SUPFAM" id="SSF53850">
    <property type="entry name" value="Periplasmic binding protein-like II"/>
    <property type="match status" value="1"/>
</dbReference>
<feature type="chain" id="PRO_5046888910" evidence="4">
    <location>
        <begin position="23"/>
        <end position="335"/>
    </location>
</feature>
<accession>A0ABQ3XSV9</accession>
<comment type="subcellular location">
    <subcellularLocation>
        <location evidence="1">Periplasm</location>
    </subcellularLocation>
</comment>
<evidence type="ECO:0000256" key="4">
    <source>
        <dbReference type="SAM" id="SignalP"/>
    </source>
</evidence>
<proteinExistence type="inferred from homology"/>
<organism evidence="6 7">
    <name type="scientific">Actinoplanes couchii</name>
    <dbReference type="NCBI Taxonomy" id="403638"/>
    <lineage>
        <taxon>Bacteria</taxon>
        <taxon>Bacillati</taxon>
        <taxon>Actinomycetota</taxon>
        <taxon>Actinomycetes</taxon>
        <taxon>Micromonosporales</taxon>
        <taxon>Micromonosporaceae</taxon>
        <taxon>Actinoplanes</taxon>
    </lineage>
</organism>
<name>A0ABQ3XSV9_9ACTN</name>
<keyword evidence="7" id="KW-1185">Reference proteome</keyword>
<protein>
    <submittedName>
        <fullName evidence="6">ABC transporter substrate-binding protein</fullName>
    </submittedName>
</protein>
<dbReference type="EMBL" id="BOMG01000127">
    <property type="protein sequence ID" value="GID61462.1"/>
    <property type="molecule type" value="Genomic_DNA"/>
</dbReference>
<feature type="signal peptide" evidence="4">
    <location>
        <begin position="1"/>
        <end position="22"/>
    </location>
</feature>
<dbReference type="InterPro" id="IPR015168">
    <property type="entry name" value="SsuA/THI5"/>
</dbReference>
<gene>
    <name evidence="6" type="ORF">Aco03nite_098660</name>
</gene>
<dbReference type="Proteomes" id="UP000612282">
    <property type="component" value="Unassembled WGS sequence"/>
</dbReference>
<dbReference type="PANTHER" id="PTHR30024:SF47">
    <property type="entry name" value="TAURINE-BINDING PERIPLASMIC PROTEIN"/>
    <property type="match status" value="1"/>
</dbReference>
<comment type="similarity">
    <text evidence="2">Belongs to the bacterial solute-binding protein SsuA/TauA family.</text>
</comment>
<dbReference type="PANTHER" id="PTHR30024">
    <property type="entry name" value="ALIPHATIC SULFONATES-BINDING PROTEIN-RELATED"/>
    <property type="match status" value="1"/>
</dbReference>
<evidence type="ECO:0000313" key="7">
    <source>
        <dbReference type="Proteomes" id="UP000612282"/>
    </source>
</evidence>
<evidence type="ECO:0000256" key="3">
    <source>
        <dbReference type="ARBA" id="ARBA00022729"/>
    </source>
</evidence>
<evidence type="ECO:0000259" key="5">
    <source>
        <dbReference type="Pfam" id="PF09084"/>
    </source>
</evidence>
<evidence type="ECO:0000256" key="2">
    <source>
        <dbReference type="ARBA" id="ARBA00010742"/>
    </source>
</evidence>
<dbReference type="RefSeq" id="WP_203809458.1">
    <property type="nucleotide sequence ID" value="NZ_BAAAQE010000036.1"/>
</dbReference>
<sequence length="335" mass="35674">MRSLLTLVMVAATAVAATPATAATPTPDLVRVRSASRSLPMLAGVAGGFFAAERLDVDYAQFVSSRPTFVQVDQQEIEFIVSSMDNAINYQLNPGNPAGRILDNVIVAAHDLGLGLALTAAPGYPDATSLRGKRVGVDVPHSGFGLPAEKILLEQGLVADTDYTLVSAGSTPARYQGLLDGSWESAIINAEGVVRARAAGLPVIGTVADYFDAYQGGIVAGNREWLAAHRSVAVRFLRAYVRAMVWLFDPRHRDAAIALLVDTETPPELAAAIYDLNVSADGLARRGALSPAGFRAVLELRNEFHGFETPQDIDRLASPEGGLYDLTYYNRAVGH</sequence>
<dbReference type="Pfam" id="PF09084">
    <property type="entry name" value="NMT1"/>
    <property type="match status" value="1"/>
</dbReference>